<evidence type="ECO:0000256" key="1">
    <source>
        <dbReference type="ARBA" id="ARBA00004609"/>
    </source>
</evidence>
<reference evidence="17" key="1">
    <citation type="submission" date="2022-08" db="EMBL/GenBank/DDBJ databases">
        <authorList>
            <person name="Vandamme P."/>
            <person name="Hettiarachchi A."/>
            <person name="Peeters C."/>
            <person name="Cnockaert M."/>
            <person name="Carlier A."/>
        </authorList>
    </citation>
    <scope>NUCLEOTIDE SEQUENCE</scope>
    <source>
        <strain evidence="17">LMG 31809</strain>
    </source>
</reference>
<dbReference type="RefSeq" id="WP_274942241.1">
    <property type="nucleotide sequence ID" value="NZ_JANWOI010000001.1"/>
</dbReference>
<dbReference type="InterPro" id="IPR018299">
    <property type="entry name" value="Alkaline_phosphatase_AS"/>
</dbReference>
<feature type="binding site" evidence="14">
    <location>
        <position position="363"/>
    </location>
    <ligand>
        <name>Zn(2+)</name>
        <dbReference type="ChEBI" id="CHEBI:29105"/>
        <label>2</label>
    </ligand>
</feature>
<evidence type="ECO:0000256" key="13">
    <source>
        <dbReference type="PIRSR" id="PIRSR601952-1"/>
    </source>
</evidence>
<feature type="binding site" evidence="14">
    <location>
        <position position="47"/>
    </location>
    <ligand>
        <name>Mg(2+)</name>
        <dbReference type="ChEBI" id="CHEBI:18420"/>
    </ligand>
</feature>
<evidence type="ECO:0000256" key="9">
    <source>
        <dbReference type="ARBA" id="ARBA00022842"/>
    </source>
</evidence>
<feature type="binding site" evidence="14">
    <location>
        <position position="47"/>
    </location>
    <ligand>
        <name>Zn(2+)</name>
        <dbReference type="ChEBI" id="CHEBI:29105"/>
        <label>2</label>
    </ligand>
</feature>
<feature type="binding site" evidence="14">
    <location>
        <position position="317"/>
    </location>
    <ligand>
        <name>Mg(2+)</name>
        <dbReference type="ChEBI" id="CHEBI:18420"/>
    </ligand>
</feature>
<reference evidence="17" key="2">
    <citation type="journal article" date="2023" name="Syst. Appl. Microbiol.">
        <title>Govania unica gen. nov., sp. nov., a rare biosphere bacterium that represents a novel family in the class Alphaproteobacteria.</title>
        <authorList>
            <person name="Vandamme P."/>
            <person name="Peeters C."/>
            <person name="Hettiarachchi A."/>
            <person name="Cnockaert M."/>
            <person name="Carlier A."/>
        </authorList>
    </citation>
    <scope>NUCLEOTIDE SEQUENCE</scope>
    <source>
        <strain evidence="17">LMG 31809</strain>
    </source>
</reference>
<feature type="signal peptide" evidence="16">
    <location>
        <begin position="1"/>
        <end position="23"/>
    </location>
</feature>
<keyword evidence="3" id="KW-1003">Cell membrane</keyword>
<evidence type="ECO:0000256" key="14">
    <source>
        <dbReference type="PIRSR" id="PIRSR601952-2"/>
    </source>
</evidence>
<dbReference type="Gene3D" id="3.40.720.10">
    <property type="entry name" value="Alkaline Phosphatase, subunit A"/>
    <property type="match status" value="1"/>
</dbReference>
<dbReference type="SUPFAM" id="SSF53649">
    <property type="entry name" value="Alkaline phosphatase-like"/>
    <property type="match status" value="1"/>
</dbReference>
<dbReference type="EMBL" id="JANWOI010000001">
    <property type="protein sequence ID" value="MDA5192536.1"/>
    <property type="molecule type" value="Genomic_DNA"/>
</dbReference>
<dbReference type="Proteomes" id="UP001141619">
    <property type="component" value="Unassembled WGS sequence"/>
</dbReference>
<keyword evidence="16" id="KW-0732">Signal</keyword>
<comment type="subcellular location">
    <subcellularLocation>
        <location evidence="1">Cell membrane</location>
        <topology evidence="1">Lipid-anchor</topology>
        <topology evidence="1">GPI-anchor</topology>
    </subcellularLocation>
</comment>
<evidence type="ECO:0000256" key="8">
    <source>
        <dbReference type="ARBA" id="ARBA00022833"/>
    </source>
</evidence>
<dbReference type="SMART" id="SM00098">
    <property type="entry name" value="alkPPc"/>
    <property type="match status" value="1"/>
</dbReference>
<evidence type="ECO:0000256" key="10">
    <source>
        <dbReference type="ARBA" id="ARBA00023136"/>
    </source>
</evidence>
<keyword evidence="10" id="KW-0472">Membrane</keyword>
<evidence type="ECO:0000256" key="12">
    <source>
        <dbReference type="ARBA" id="ARBA00023288"/>
    </source>
</evidence>
<evidence type="ECO:0000313" key="18">
    <source>
        <dbReference type="Proteomes" id="UP001141619"/>
    </source>
</evidence>
<keyword evidence="18" id="KW-1185">Reference proteome</keyword>
<evidence type="ECO:0000256" key="5">
    <source>
        <dbReference type="ARBA" id="ARBA00022622"/>
    </source>
</evidence>
<comment type="cofactor">
    <cofactor evidence="14">
        <name>Zn(2+)</name>
        <dbReference type="ChEBI" id="CHEBI:29105"/>
    </cofactor>
    <text evidence="14">Binds 2 Zn(2+) ions.</text>
</comment>
<sequence>MVRLRFLRFGLISLSLLAISGCAKPVMLAHGPSQTAGPHNVILFIGDGMGVSTLTAMRILAGQLEGKPGEETVLPWETYPHLALIKTYNTNQQVPDSAGTATAIMSGEKTKAGVIGMSDRALRADCASARGAELQTLLEKAAAAGRATGVVTTTRLTHATPATTYAHSPERDWESDAHMPEAAILAGCRDIARQFVEFKFGHGIDVALAGGRKNFMPKDMPDPEYPDQSGGRKDGRNLIGEWQQTYPHGAYVTSKAELDALDLTKTSHLLGLFEPSHMRYEADRKRDKAGEPSLTEMTQTAIRMLARKGKGYFLMVEAGRIDHAHHAGNAYNALHDGVELARAVAAANAITNESDTLIIVTADHSHSFTIAGYPKRGNPILGKVVGSDDHEKDGDADFTHAADGKPYTTLGYYAAPGAVSGARADLSDVDTTAETYRQQAVVPVTSGAHGGEDVAAFARGPNAEALHGVMEQNLLYDVMARALAFP</sequence>
<evidence type="ECO:0000256" key="2">
    <source>
        <dbReference type="ARBA" id="ARBA00005984"/>
    </source>
</evidence>
<evidence type="ECO:0000256" key="15">
    <source>
        <dbReference type="RuleBase" id="RU003946"/>
    </source>
</evidence>
<dbReference type="CDD" id="cd16012">
    <property type="entry name" value="ALP"/>
    <property type="match status" value="1"/>
</dbReference>
<keyword evidence="4" id="KW-0597">Phosphoprotein</keyword>
<dbReference type="PROSITE" id="PS00123">
    <property type="entry name" value="ALKALINE_PHOSPHATASE"/>
    <property type="match status" value="1"/>
</dbReference>
<feature type="binding site" evidence="14">
    <location>
        <position position="322"/>
    </location>
    <ligand>
        <name>Zn(2+)</name>
        <dbReference type="ChEBI" id="CHEBI:29105"/>
        <label>2</label>
    </ligand>
</feature>
<keyword evidence="7" id="KW-0378">Hydrolase</keyword>
<dbReference type="InterPro" id="IPR001952">
    <property type="entry name" value="Alkaline_phosphatase"/>
</dbReference>
<proteinExistence type="inferred from homology"/>
<dbReference type="InterPro" id="IPR017850">
    <property type="entry name" value="Alkaline_phosphatase_core_sf"/>
</dbReference>
<feature type="active site" description="Phosphoserine intermediate" evidence="13">
    <location>
        <position position="97"/>
    </location>
</feature>
<feature type="chain" id="PRO_5040914483" evidence="16">
    <location>
        <begin position="24"/>
        <end position="486"/>
    </location>
</feature>
<comment type="similarity">
    <text evidence="2 15">Belongs to the alkaline phosphatase family.</text>
</comment>
<keyword evidence="5" id="KW-0336">GPI-anchor</keyword>
<accession>A0A9X3TVJ7</accession>
<evidence type="ECO:0000313" key="17">
    <source>
        <dbReference type="EMBL" id="MDA5192536.1"/>
    </source>
</evidence>
<keyword evidence="9 14" id="KW-0460">Magnesium</keyword>
<gene>
    <name evidence="17" type="ORF">NYP16_01000</name>
</gene>
<feature type="binding site" evidence="14">
    <location>
        <position position="326"/>
    </location>
    <ligand>
        <name>Zn(2+)</name>
        <dbReference type="ChEBI" id="CHEBI:29105"/>
        <label>2</label>
    </ligand>
</feature>
<dbReference type="GO" id="GO:0098552">
    <property type="term" value="C:side of membrane"/>
    <property type="evidence" value="ECO:0007669"/>
    <property type="project" value="UniProtKB-KW"/>
</dbReference>
<dbReference type="GO" id="GO:0004035">
    <property type="term" value="F:alkaline phosphatase activity"/>
    <property type="evidence" value="ECO:0007669"/>
    <property type="project" value="TreeGrafter"/>
</dbReference>
<evidence type="ECO:0000256" key="3">
    <source>
        <dbReference type="ARBA" id="ARBA00022475"/>
    </source>
</evidence>
<dbReference type="GO" id="GO:0046872">
    <property type="term" value="F:metal ion binding"/>
    <property type="evidence" value="ECO:0007669"/>
    <property type="project" value="UniProtKB-KW"/>
</dbReference>
<comment type="caution">
    <text evidence="17">The sequence shown here is derived from an EMBL/GenBank/DDBJ whole genome shotgun (WGS) entry which is preliminary data.</text>
</comment>
<feature type="binding site" evidence="14">
    <location>
        <position position="160"/>
    </location>
    <ligand>
        <name>Mg(2+)</name>
        <dbReference type="ChEBI" id="CHEBI:18420"/>
    </ligand>
</feature>
<keyword evidence="12" id="KW-0449">Lipoprotein</keyword>
<dbReference type="PANTHER" id="PTHR11596">
    <property type="entry name" value="ALKALINE PHOSPHATASE"/>
    <property type="match status" value="1"/>
</dbReference>
<dbReference type="FunFam" id="3.40.720.10:FF:000008">
    <property type="entry name" value="Alkaline phosphatase"/>
    <property type="match status" value="1"/>
</dbReference>
<feature type="binding site" evidence="14">
    <location>
        <position position="158"/>
    </location>
    <ligand>
        <name>Mg(2+)</name>
        <dbReference type="ChEBI" id="CHEBI:18420"/>
    </ligand>
</feature>
<name>A0A9X3TVJ7_9PROT</name>
<dbReference type="PROSITE" id="PS51257">
    <property type="entry name" value="PROKAR_LIPOPROTEIN"/>
    <property type="match status" value="1"/>
</dbReference>
<evidence type="ECO:0000256" key="11">
    <source>
        <dbReference type="ARBA" id="ARBA00023180"/>
    </source>
</evidence>
<organism evidence="17 18">
    <name type="scientific">Govanella unica</name>
    <dbReference type="NCBI Taxonomy" id="2975056"/>
    <lineage>
        <taxon>Bacteria</taxon>
        <taxon>Pseudomonadati</taxon>
        <taxon>Pseudomonadota</taxon>
        <taxon>Alphaproteobacteria</taxon>
        <taxon>Emcibacterales</taxon>
        <taxon>Govanellaceae</taxon>
        <taxon>Govanella</taxon>
    </lineage>
</organism>
<evidence type="ECO:0000256" key="7">
    <source>
        <dbReference type="ARBA" id="ARBA00022801"/>
    </source>
</evidence>
<keyword evidence="6 14" id="KW-0479">Metal-binding</keyword>
<dbReference type="GO" id="GO:0005886">
    <property type="term" value="C:plasma membrane"/>
    <property type="evidence" value="ECO:0007669"/>
    <property type="project" value="UniProtKB-SubCell"/>
</dbReference>
<dbReference type="AlphaFoldDB" id="A0A9X3TVJ7"/>
<evidence type="ECO:0000256" key="16">
    <source>
        <dbReference type="SAM" id="SignalP"/>
    </source>
</evidence>
<evidence type="ECO:0000256" key="6">
    <source>
        <dbReference type="ARBA" id="ARBA00022723"/>
    </source>
</evidence>
<comment type="cofactor">
    <cofactor evidence="14">
        <name>Mg(2+)</name>
        <dbReference type="ChEBI" id="CHEBI:18420"/>
    </cofactor>
    <text evidence="14">Binds 1 Mg(2+) ion.</text>
</comment>
<feature type="binding site" evidence="14">
    <location>
        <position position="364"/>
    </location>
    <ligand>
        <name>Zn(2+)</name>
        <dbReference type="ChEBI" id="CHEBI:29105"/>
        <label>2</label>
    </ligand>
</feature>
<evidence type="ECO:0000256" key="4">
    <source>
        <dbReference type="ARBA" id="ARBA00022553"/>
    </source>
</evidence>
<feature type="binding site" evidence="14">
    <location>
        <position position="449"/>
    </location>
    <ligand>
        <name>Zn(2+)</name>
        <dbReference type="ChEBI" id="CHEBI:29105"/>
        <label>2</label>
    </ligand>
</feature>
<dbReference type="Pfam" id="PF00245">
    <property type="entry name" value="Alk_phosphatase"/>
    <property type="match status" value="1"/>
</dbReference>
<protein>
    <submittedName>
        <fullName evidence="17">Alkaline phosphatase</fullName>
    </submittedName>
</protein>
<dbReference type="PANTHER" id="PTHR11596:SF5">
    <property type="entry name" value="ALKALINE PHOSPHATASE"/>
    <property type="match status" value="1"/>
</dbReference>
<keyword evidence="11" id="KW-0325">Glycoprotein</keyword>
<keyword evidence="8 14" id="KW-0862">Zinc</keyword>
<dbReference type="PRINTS" id="PR00113">
    <property type="entry name" value="ALKPHPHTASE"/>
</dbReference>